<evidence type="ECO:0000313" key="3">
    <source>
        <dbReference type="Proteomes" id="UP000001312"/>
    </source>
</evidence>
<keyword evidence="3" id="KW-1185">Reference proteome</keyword>
<feature type="region of interest" description="Disordered" evidence="1">
    <location>
        <begin position="1"/>
        <end position="20"/>
    </location>
</feature>
<name>A7EB32_SCLS1</name>
<evidence type="ECO:0000256" key="1">
    <source>
        <dbReference type="SAM" id="MobiDB-lite"/>
    </source>
</evidence>
<gene>
    <name evidence="2" type="ORF">SS1G_02518</name>
</gene>
<dbReference type="HOGENOM" id="CLU_3088671_0_0_1"/>
<dbReference type="Proteomes" id="UP000001312">
    <property type="component" value="Unassembled WGS sequence"/>
</dbReference>
<sequence length="52" mass="5937">MFLQRSDLSPATSLSNKPTAHCGVGITVKLWLLQNTYRVQTFLLETSEDFYD</sequence>
<dbReference type="GeneID" id="5492380"/>
<proteinExistence type="predicted"/>
<protein>
    <submittedName>
        <fullName evidence="2">Uncharacterized protein</fullName>
    </submittedName>
</protein>
<dbReference type="EMBL" id="CH476623">
    <property type="protein sequence ID" value="EDN99660.1"/>
    <property type="molecule type" value="Genomic_DNA"/>
</dbReference>
<dbReference type="AlphaFoldDB" id="A7EB32"/>
<dbReference type="KEGG" id="ssl:SS1G_02518"/>
<accession>A7EB32</accession>
<reference evidence="3" key="1">
    <citation type="journal article" date="2011" name="PLoS Genet.">
        <title>Genomic analysis of the necrotrophic fungal pathogens Sclerotinia sclerotiorum and Botrytis cinerea.</title>
        <authorList>
            <person name="Amselem J."/>
            <person name="Cuomo C.A."/>
            <person name="van Kan J.A."/>
            <person name="Viaud M."/>
            <person name="Benito E.P."/>
            <person name="Couloux A."/>
            <person name="Coutinho P.M."/>
            <person name="de Vries R.P."/>
            <person name="Dyer P.S."/>
            <person name="Fillinger S."/>
            <person name="Fournier E."/>
            <person name="Gout L."/>
            <person name="Hahn M."/>
            <person name="Kohn L."/>
            <person name="Lapalu N."/>
            <person name="Plummer K.M."/>
            <person name="Pradier J.M."/>
            <person name="Quevillon E."/>
            <person name="Sharon A."/>
            <person name="Simon A."/>
            <person name="ten Have A."/>
            <person name="Tudzynski B."/>
            <person name="Tudzynski P."/>
            <person name="Wincker P."/>
            <person name="Andrew M."/>
            <person name="Anthouard V."/>
            <person name="Beever R.E."/>
            <person name="Beffa R."/>
            <person name="Benoit I."/>
            <person name="Bouzid O."/>
            <person name="Brault B."/>
            <person name="Chen Z."/>
            <person name="Choquer M."/>
            <person name="Collemare J."/>
            <person name="Cotton P."/>
            <person name="Danchin E.G."/>
            <person name="Da Silva C."/>
            <person name="Gautier A."/>
            <person name="Giraud C."/>
            <person name="Giraud T."/>
            <person name="Gonzalez C."/>
            <person name="Grossetete S."/>
            <person name="Guldener U."/>
            <person name="Henrissat B."/>
            <person name="Howlett B.J."/>
            <person name="Kodira C."/>
            <person name="Kretschmer M."/>
            <person name="Lappartient A."/>
            <person name="Leroch M."/>
            <person name="Levis C."/>
            <person name="Mauceli E."/>
            <person name="Neuveglise C."/>
            <person name="Oeser B."/>
            <person name="Pearson M."/>
            <person name="Poulain J."/>
            <person name="Poussereau N."/>
            <person name="Quesneville H."/>
            <person name="Rascle C."/>
            <person name="Schumacher J."/>
            <person name="Segurens B."/>
            <person name="Sexton A."/>
            <person name="Silva E."/>
            <person name="Sirven C."/>
            <person name="Soanes D.M."/>
            <person name="Talbot N.J."/>
            <person name="Templeton M."/>
            <person name="Yandava C."/>
            <person name="Yarden O."/>
            <person name="Zeng Q."/>
            <person name="Rollins J.A."/>
            <person name="Lebrun M.H."/>
            <person name="Dickman M."/>
        </authorList>
    </citation>
    <scope>NUCLEOTIDE SEQUENCE [LARGE SCALE GENOMIC DNA]</scope>
    <source>
        <strain evidence="3">ATCC 18683 / 1980 / Ss-1</strain>
    </source>
</reference>
<evidence type="ECO:0000313" key="2">
    <source>
        <dbReference type="EMBL" id="EDN99660.1"/>
    </source>
</evidence>
<dbReference type="InParanoid" id="A7EB32"/>
<organism evidence="2 3">
    <name type="scientific">Sclerotinia sclerotiorum (strain ATCC 18683 / 1980 / Ss-1)</name>
    <name type="common">White mold</name>
    <name type="synonym">Whetzelinia sclerotiorum</name>
    <dbReference type="NCBI Taxonomy" id="665079"/>
    <lineage>
        <taxon>Eukaryota</taxon>
        <taxon>Fungi</taxon>
        <taxon>Dikarya</taxon>
        <taxon>Ascomycota</taxon>
        <taxon>Pezizomycotina</taxon>
        <taxon>Leotiomycetes</taxon>
        <taxon>Helotiales</taxon>
        <taxon>Sclerotiniaceae</taxon>
        <taxon>Sclerotinia</taxon>
    </lineage>
</organism>
<dbReference type="RefSeq" id="XP_001596298.1">
    <property type="nucleotide sequence ID" value="XM_001596248.1"/>
</dbReference>
<feature type="compositionally biased region" description="Polar residues" evidence="1">
    <location>
        <begin position="1"/>
        <end position="18"/>
    </location>
</feature>